<dbReference type="Pfam" id="PF23840">
    <property type="entry name" value="Phage_tail_terminator"/>
    <property type="match status" value="1"/>
</dbReference>
<sequence>MKLSPVISALRTYCPRFEQRIGGAAEYGAALECTHLELPSAYVVPGGSTVGEQRSQTDYWQVLTDQFSVIVILNNSDKRGQYASCDLIDAVRSEIWRAILGWIPDPAYGAIEYADDEYLDMNQDELIWQFNFKVETEINAEDTRHYADLNNLPDLDTVAIDVNEQSGNVKSHLEIQIK</sequence>
<dbReference type="InterPro" id="IPR038042">
    <property type="entry name" value="Gp37-like"/>
</dbReference>
<dbReference type="EMBL" id="AP019531">
    <property type="protein sequence ID" value="BBI92074.1"/>
    <property type="molecule type" value="Genomic_DNA"/>
</dbReference>
<gene>
    <name evidence="1" type="ORF">SSYIS1_15990</name>
</gene>
<dbReference type="InterPro" id="IPR056912">
    <property type="entry name" value="Phage_JBD30_tail_term-like"/>
</dbReference>
<dbReference type="AlphaFoldDB" id="A0A455VHU3"/>
<accession>A0A455VHU3</accession>
<protein>
    <recommendedName>
        <fullName evidence="3">Phage protein</fullName>
    </recommendedName>
</protein>
<evidence type="ECO:0008006" key="3">
    <source>
        <dbReference type="Google" id="ProtNLM"/>
    </source>
</evidence>
<dbReference type="RefSeq" id="WP_006709672.1">
    <property type="nucleotide sequence ID" value="NZ_AP019531.1"/>
</dbReference>
<name>A0A455VHU3_9GAMM</name>
<dbReference type="Gene3D" id="3.30.2000.10">
    <property type="entry name" value="Phage tail protein-like"/>
    <property type="match status" value="1"/>
</dbReference>
<reference evidence="1 2" key="1">
    <citation type="submission" date="2019-03" db="EMBL/GenBank/DDBJ databases">
        <title>The genome sequence of Candidatus Serratia symbiotica strain IS.</title>
        <authorList>
            <person name="Nikoh N."/>
            <person name="Koga R."/>
            <person name="Oshima K."/>
            <person name="Hattori M."/>
            <person name="Fukatsu T."/>
        </authorList>
    </citation>
    <scope>NUCLEOTIDE SEQUENCE [LARGE SCALE GENOMIC DNA]</scope>
    <source>
        <strain evidence="1 2">IS</strain>
    </source>
</reference>
<proteinExistence type="predicted"/>
<dbReference type="Proteomes" id="UP000324392">
    <property type="component" value="Chromosome"/>
</dbReference>
<organism evidence="1 2">
    <name type="scientific">Serratia symbiotica</name>
    <dbReference type="NCBI Taxonomy" id="138074"/>
    <lineage>
        <taxon>Bacteria</taxon>
        <taxon>Pseudomonadati</taxon>
        <taxon>Pseudomonadota</taxon>
        <taxon>Gammaproteobacteria</taxon>
        <taxon>Enterobacterales</taxon>
        <taxon>Yersiniaceae</taxon>
        <taxon>Serratia</taxon>
    </lineage>
</organism>
<evidence type="ECO:0000313" key="1">
    <source>
        <dbReference type="EMBL" id="BBI92074.1"/>
    </source>
</evidence>
<evidence type="ECO:0000313" key="2">
    <source>
        <dbReference type="Proteomes" id="UP000324392"/>
    </source>
</evidence>